<feature type="compositionally biased region" description="Basic and acidic residues" evidence="1">
    <location>
        <begin position="53"/>
        <end position="77"/>
    </location>
</feature>
<feature type="signal peptide" evidence="2">
    <location>
        <begin position="1"/>
        <end position="21"/>
    </location>
</feature>
<evidence type="ECO:0000313" key="3">
    <source>
        <dbReference type="EMBL" id="PWG02281.1"/>
    </source>
</evidence>
<evidence type="ECO:0000313" key="4">
    <source>
        <dbReference type="Proteomes" id="UP000245916"/>
    </source>
</evidence>
<dbReference type="RefSeq" id="WP_109270421.1">
    <property type="nucleotide sequence ID" value="NZ_QFFF01000001.1"/>
</dbReference>
<accession>A0A2U2J1X8</accession>
<comment type="caution">
    <text evidence="3">The sequence shown here is derived from an EMBL/GenBank/DDBJ whole genome shotgun (WGS) entry which is preliminary data.</text>
</comment>
<keyword evidence="4" id="KW-1185">Reference proteome</keyword>
<feature type="chain" id="PRO_5015713365" description="Lipoprotein" evidence="2">
    <location>
        <begin position="22"/>
        <end position="91"/>
    </location>
</feature>
<feature type="region of interest" description="Disordered" evidence="1">
    <location>
        <begin position="42"/>
        <end position="77"/>
    </location>
</feature>
<name>A0A2U2J1X8_9SPHN</name>
<protein>
    <recommendedName>
        <fullName evidence="5">Lipoprotein</fullName>
    </recommendedName>
</protein>
<dbReference type="EMBL" id="QFFF01000001">
    <property type="protein sequence ID" value="PWG02281.1"/>
    <property type="molecule type" value="Genomic_DNA"/>
</dbReference>
<dbReference type="AlphaFoldDB" id="A0A2U2J1X8"/>
<evidence type="ECO:0000256" key="2">
    <source>
        <dbReference type="SAM" id="SignalP"/>
    </source>
</evidence>
<proteinExistence type="predicted"/>
<evidence type="ECO:0000256" key="1">
    <source>
        <dbReference type="SAM" id="MobiDB-lite"/>
    </source>
</evidence>
<keyword evidence="2" id="KW-0732">Signal</keyword>
<dbReference type="PROSITE" id="PS51257">
    <property type="entry name" value="PROKAR_LIPOPROTEIN"/>
    <property type="match status" value="1"/>
</dbReference>
<sequence>MRILIIGLLPLALGGCIASTALDVVTLPVKAAGVAVDATSSAVDAATTSQSEADQKRGRELRKAEERAGRDAEARRKWCEQASARERELWC</sequence>
<gene>
    <name evidence="3" type="ORF">DF286_04945</name>
</gene>
<evidence type="ECO:0008006" key="5">
    <source>
        <dbReference type="Google" id="ProtNLM"/>
    </source>
</evidence>
<dbReference type="Proteomes" id="UP000245916">
    <property type="component" value="Unassembled WGS sequence"/>
</dbReference>
<reference evidence="3 4" key="1">
    <citation type="submission" date="2018-05" db="EMBL/GenBank/DDBJ databases">
        <title>Genome of Sphingosinicella humi QZX222.</title>
        <authorList>
            <person name="Qiao Z."/>
            <person name="Wang G."/>
        </authorList>
    </citation>
    <scope>NUCLEOTIDE SEQUENCE [LARGE SCALE GENOMIC DNA]</scope>
    <source>
        <strain evidence="3 4">QZX222</strain>
    </source>
</reference>
<organism evidence="3 4">
    <name type="scientific">Allosphingosinicella humi</name>
    <dbReference type="NCBI Taxonomy" id="2068657"/>
    <lineage>
        <taxon>Bacteria</taxon>
        <taxon>Pseudomonadati</taxon>
        <taxon>Pseudomonadota</taxon>
        <taxon>Alphaproteobacteria</taxon>
        <taxon>Sphingomonadales</taxon>
        <taxon>Sphingomonadaceae</taxon>
        <taxon>Allosphingosinicella</taxon>
    </lineage>
</organism>